<gene>
    <name evidence="1" type="ORF">F4821DRAFT_281729</name>
</gene>
<protein>
    <submittedName>
        <fullName evidence="1">RTA1 like protein-domain-containing protein</fullName>
    </submittedName>
</protein>
<evidence type="ECO:0000313" key="2">
    <source>
        <dbReference type="Proteomes" id="UP001497680"/>
    </source>
</evidence>
<organism evidence="1 2">
    <name type="scientific">Hypoxylon rubiginosum</name>
    <dbReference type="NCBI Taxonomy" id="110542"/>
    <lineage>
        <taxon>Eukaryota</taxon>
        <taxon>Fungi</taxon>
        <taxon>Dikarya</taxon>
        <taxon>Ascomycota</taxon>
        <taxon>Pezizomycotina</taxon>
        <taxon>Sordariomycetes</taxon>
        <taxon>Xylariomycetidae</taxon>
        <taxon>Xylariales</taxon>
        <taxon>Hypoxylaceae</taxon>
        <taxon>Hypoxylon</taxon>
    </lineage>
</organism>
<keyword evidence="2" id="KW-1185">Reference proteome</keyword>
<accession>A0ACC0CPZ0</accession>
<name>A0ACC0CPZ0_9PEZI</name>
<comment type="caution">
    <text evidence="1">The sequence shown here is derived from an EMBL/GenBank/DDBJ whole genome shotgun (WGS) entry which is preliminary data.</text>
</comment>
<dbReference type="Proteomes" id="UP001497680">
    <property type="component" value="Unassembled WGS sequence"/>
</dbReference>
<evidence type="ECO:0000313" key="1">
    <source>
        <dbReference type="EMBL" id="KAI6082509.1"/>
    </source>
</evidence>
<reference evidence="1 2" key="1">
    <citation type="journal article" date="2022" name="New Phytol.">
        <title>Ecological generalism drives hyperdiversity of secondary metabolite gene clusters in xylarialean endophytes.</title>
        <authorList>
            <person name="Franco M.E.E."/>
            <person name="Wisecaver J.H."/>
            <person name="Arnold A.E."/>
            <person name="Ju Y.M."/>
            <person name="Slot J.C."/>
            <person name="Ahrendt S."/>
            <person name="Moore L.P."/>
            <person name="Eastman K.E."/>
            <person name="Scott K."/>
            <person name="Konkel Z."/>
            <person name="Mondo S.J."/>
            <person name="Kuo A."/>
            <person name="Hayes R.D."/>
            <person name="Haridas S."/>
            <person name="Andreopoulos B."/>
            <person name="Riley R."/>
            <person name="LaButti K."/>
            <person name="Pangilinan J."/>
            <person name="Lipzen A."/>
            <person name="Amirebrahimi M."/>
            <person name="Yan J."/>
            <person name="Adam C."/>
            <person name="Keymanesh K."/>
            <person name="Ng V."/>
            <person name="Louie K."/>
            <person name="Northen T."/>
            <person name="Drula E."/>
            <person name="Henrissat B."/>
            <person name="Hsieh H.M."/>
            <person name="Youens-Clark K."/>
            <person name="Lutzoni F."/>
            <person name="Miadlikowska J."/>
            <person name="Eastwood D.C."/>
            <person name="Hamelin R.C."/>
            <person name="Grigoriev I.V."/>
            <person name="U'Ren J.M."/>
        </authorList>
    </citation>
    <scope>NUCLEOTIDE SEQUENCE [LARGE SCALE GENOMIC DNA]</scope>
    <source>
        <strain evidence="1 2">ER1909</strain>
    </source>
</reference>
<dbReference type="EMBL" id="MU394369">
    <property type="protein sequence ID" value="KAI6082509.1"/>
    <property type="molecule type" value="Genomic_DNA"/>
</dbReference>
<sequence length="379" mass="42084">MATPTSTLGSEGLTDTFQMVLRQVTASVTNSPTATAVDFLTTQYITINGFTNDHVTVAPKTIDIVLPTCTQTIKPDQNGYLPPGTCGALWDYYPSFSAALVFTLLFGLLTLAHLYQAIAYKKRFCWVIVMAGVWESMAYLFRTVSTRYQQNTGVYLVFQIFILVSPLWVNAFGYMVLGRMIYFFIPSHKVFGIPAPTLAATFVAFDLVAFLIQLTGGSMGGPTAAADEQLRAIHIYMGGIGLQQFFIVMFVGFAFGFQAKMHKQGVSKQGSRWRPLLFGIYASLTCITIRIIFRLVEFSSGSTGVSNPLLTNETYFFVLEATPMLFAISIFNIVHPGSVMAGPESEMPGFWTTCTGLFRKKEFRKLDEPEPEEMRILRA</sequence>
<proteinExistence type="predicted"/>